<organism evidence="2">
    <name type="scientific">Amphimedon queenslandica</name>
    <name type="common">Sponge</name>
    <dbReference type="NCBI Taxonomy" id="400682"/>
    <lineage>
        <taxon>Eukaryota</taxon>
        <taxon>Metazoa</taxon>
        <taxon>Porifera</taxon>
        <taxon>Demospongiae</taxon>
        <taxon>Heteroscleromorpha</taxon>
        <taxon>Haplosclerida</taxon>
        <taxon>Niphatidae</taxon>
        <taxon>Amphimedon</taxon>
    </lineage>
</organism>
<evidence type="ECO:0000259" key="1">
    <source>
        <dbReference type="PROSITE" id="PS50853"/>
    </source>
</evidence>
<dbReference type="PROSITE" id="PS50853">
    <property type="entry name" value="FN3"/>
    <property type="match status" value="1"/>
</dbReference>
<dbReference type="InterPro" id="IPR036116">
    <property type="entry name" value="FN3_sf"/>
</dbReference>
<dbReference type="InParanoid" id="A0A1X7SNY6"/>
<accession>A0A1X7SNY6</accession>
<dbReference type="InterPro" id="IPR013783">
    <property type="entry name" value="Ig-like_fold"/>
</dbReference>
<reference evidence="2" key="1">
    <citation type="submission" date="2017-05" db="UniProtKB">
        <authorList>
            <consortium name="EnsemblMetazoa"/>
        </authorList>
    </citation>
    <scope>IDENTIFICATION</scope>
</reference>
<dbReference type="AlphaFoldDB" id="A0A1X7SNY6"/>
<proteinExistence type="predicted"/>
<name>A0A1X7SNY6_AMPQE</name>
<protein>
    <recommendedName>
        <fullName evidence="1">Fibronectin type-III domain-containing protein</fullName>
    </recommendedName>
</protein>
<sequence>MTIYPQEYKLKCTKIGHSVYGISMSIGNTALADYTGCSDGNSNSTCPGTVLVNSTNTIRYTVNITWNGITVSGGSGSHSTTGDQMYQCVLDNISGADRTRTLTIKVPATAPSSLTVVNKTTTTITVSWTALDSSDADGYVVNVTSDKDTVQT</sequence>
<dbReference type="SUPFAM" id="SSF49265">
    <property type="entry name" value="Fibronectin type III"/>
    <property type="match status" value="1"/>
</dbReference>
<evidence type="ECO:0000313" key="2">
    <source>
        <dbReference type="EnsemblMetazoa" id="Aqu2.1.03781_001"/>
    </source>
</evidence>
<feature type="domain" description="Fibronectin type-III" evidence="1">
    <location>
        <begin position="110"/>
        <end position="152"/>
    </location>
</feature>
<dbReference type="EnsemblMetazoa" id="Aqu2.1.03781_001">
    <property type="protein sequence ID" value="Aqu2.1.03781_001"/>
    <property type="gene ID" value="Aqu2.1.03781"/>
</dbReference>
<dbReference type="InterPro" id="IPR003961">
    <property type="entry name" value="FN3_dom"/>
</dbReference>
<dbReference type="Gene3D" id="2.60.40.10">
    <property type="entry name" value="Immunoglobulins"/>
    <property type="match status" value="1"/>
</dbReference>